<dbReference type="NCBIfam" id="TIGR00305">
    <property type="entry name" value="putative toxin-antitoxin system toxin component, PIN family"/>
    <property type="match status" value="1"/>
</dbReference>
<protein>
    <submittedName>
        <fullName evidence="2">Toxin-antitoxin system toxin component, PIN family</fullName>
    </submittedName>
</protein>
<organism evidence="2 3">
    <name type="scientific">Granulicella cerasi</name>
    <dbReference type="NCBI Taxonomy" id="741063"/>
    <lineage>
        <taxon>Bacteria</taxon>
        <taxon>Pseudomonadati</taxon>
        <taxon>Acidobacteriota</taxon>
        <taxon>Terriglobia</taxon>
        <taxon>Terriglobales</taxon>
        <taxon>Acidobacteriaceae</taxon>
        <taxon>Granulicella</taxon>
    </lineage>
</organism>
<gene>
    <name evidence="2" type="ORF">ACFQBQ_14990</name>
</gene>
<feature type="domain" description="PIN" evidence="1">
    <location>
        <begin position="4"/>
        <end position="112"/>
    </location>
</feature>
<dbReference type="PANTHER" id="PTHR34610">
    <property type="entry name" value="SSL7007 PROTEIN"/>
    <property type="match status" value="1"/>
</dbReference>
<reference evidence="3" key="1">
    <citation type="journal article" date="2019" name="Int. J. Syst. Evol. Microbiol.">
        <title>The Global Catalogue of Microorganisms (GCM) 10K type strain sequencing project: providing services to taxonomists for standard genome sequencing and annotation.</title>
        <authorList>
            <consortium name="The Broad Institute Genomics Platform"/>
            <consortium name="The Broad Institute Genome Sequencing Center for Infectious Disease"/>
            <person name="Wu L."/>
            <person name="Ma J."/>
        </authorList>
    </citation>
    <scope>NUCLEOTIDE SEQUENCE [LARGE SCALE GENOMIC DNA]</scope>
    <source>
        <strain evidence="3">CGMCC 1.16026</strain>
    </source>
</reference>
<dbReference type="PANTHER" id="PTHR34610:SF4">
    <property type="entry name" value="SLL8027 PROTEIN"/>
    <property type="match status" value="1"/>
</dbReference>
<accession>A0ABW1ZD14</accession>
<dbReference type="Pfam" id="PF13470">
    <property type="entry name" value="PIN_3"/>
    <property type="match status" value="1"/>
</dbReference>
<proteinExistence type="predicted"/>
<dbReference type="InterPro" id="IPR029060">
    <property type="entry name" value="PIN-like_dom_sf"/>
</dbReference>
<comment type="caution">
    <text evidence="2">The sequence shown here is derived from an EMBL/GenBank/DDBJ whole genome shotgun (WGS) entry which is preliminary data.</text>
</comment>
<dbReference type="InterPro" id="IPR002850">
    <property type="entry name" value="PIN_toxin-like"/>
</dbReference>
<evidence type="ECO:0000313" key="3">
    <source>
        <dbReference type="Proteomes" id="UP001596391"/>
    </source>
</evidence>
<name>A0ABW1ZD14_9BACT</name>
<keyword evidence="3" id="KW-1185">Reference proteome</keyword>
<evidence type="ECO:0000313" key="2">
    <source>
        <dbReference type="EMBL" id="MFC6646860.1"/>
    </source>
</evidence>
<evidence type="ECO:0000259" key="1">
    <source>
        <dbReference type="Pfam" id="PF13470"/>
    </source>
</evidence>
<dbReference type="SUPFAM" id="SSF88723">
    <property type="entry name" value="PIN domain-like"/>
    <property type="match status" value="1"/>
</dbReference>
<dbReference type="EMBL" id="JBHSWI010000001">
    <property type="protein sequence ID" value="MFC6646860.1"/>
    <property type="molecule type" value="Genomic_DNA"/>
</dbReference>
<dbReference type="RefSeq" id="WP_263371200.1">
    <property type="nucleotide sequence ID" value="NZ_JAGSYD010000002.1"/>
</dbReference>
<dbReference type="InterPro" id="IPR002716">
    <property type="entry name" value="PIN_dom"/>
</dbReference>
<dbReference type="Proteomes" id="UP001596391">
    <property type="component" value="Unassembled WGS sequence"/>
</dbReference>
<sequence length="138" mass="15274">MPRRVVFDTTTVVSALLFRGGRLAWLLAHWESGDCVPLVATATAAELTRVLAYPKFRLSAEDQRELLAQYLPFCEVVAEVSSCPIHCRDVKDQPFLDLAHTAHAELLVSGDSDLLALAGQTAFVIETPESYRSRVEML</sequence>